<feature type="domain" description="ACT" evidence="14">
    <location>
        <begin position="343"/>
        <end position="432"/>
    </location>
</feature>
<dbReference type="OrthoDB" id="9799110at2"/>
<evidence type="ECO:0000256" key="7">
    <source>
        <dbReference type="ARBA" id="ARBA00022679"/>
    </source>
</evidence>
<dbReference type="Pfam" id="PF00696">
    <property type="entry name" value="AA_kinase"/>
    <property type="match status" value="1"/>
</dbReference>
<feature type="domain" description="ACT" evidence="14">
    <location>
        <begin position="453"/>
        <end position="528"/>
    </location>
</feature>
<comment type="pathway">
    <text evidence="1 13">Amino-acid biosynthesis; L-lysine biosynthesis via DAP pathway; (S)-tetrahydrodipicolinate from L-aspartate: step 1/4.</text>
</comment>
<dbReference type="FunFam" id="3.30.2130.10:FF:000002">
    <property type="entry name" value="Aspartokinase"/>
    <property type="match status" value="1"/>
</dbReference>
<dbReference type="NCBIfam" id="NF005155">
    <property type="entry name" value="PRK06635.1-4"/>
    <property type="match status" value="1"/>
</dbReference>
<dbReference type="RefSeq" id="WP_099258955.1">
    <property type="nucleotide sequence ID" value="NZ_NIZW01000001.1"/>
</dbReference>
<comment type="catalytic activity">
    <reaction evidence="12">
        <text>L-aspartate + ATP = 4-phospho-L-aspartate + ADP</text>
        <dbReference type="Rhea" id="RHEA:23776"/>
        <dbReference type="ChEBI" id="CHEBI:29991"/>
        <dbReference type="ChEBI" id="CHEBI:30616"/>
        <dbReference type="ChEBI" id="CHEBI:57535"/>
        <dbReference type="ChEBI" id="CHEBI:456216"/>
        <dbReference type="EC" id="2.7.2.4"/>
    </reaction>
</comment>
<dbReference type="InterPro" id="IPR045865">
    <property type="entry name" value="ACT-like_dom_sf"/>
</dbReference>
<dbReference type="NCBIfam" id="NF005154">
    <property type="entry name" value="PRK06635.1-2"/>
    <property type="match status" value="1"/>
</dbReference>
<keyword evidence="6 13" id="KW-0028">Amino-acid biosynthesis</keyword>
<dbReference type="EC" id="2.7.2.4" evidence="5"/>
<dbReference type="FunFam" id="3.40.1160.10:FF:000002">
    <property type="entry name" value="Aspartokinase"/>
    <property type="match status" value="1"/>
</dbReference>
<accession>A0A2G1WE97</accession>
<evidence type="ECO:0000256" key="3">
    <source>
        <dbReference type="ARBA" id="ARBA00005139"/>
    </source>
</evidence>
<dbReference type="CDD" id="cd04923">
    <property type="entry name" value="ACT_AK-LysC-DapG-like_2"/>
    <property type="match status" value="1"/>
</dbReference>
<evidence type="ECO:0000256" key="8">
    <source>
        <dbReference type="ARBA" id="ARBA00022741"/>
    </source>
</evidence>
<reference evidence="15 16" key="1">
    <citation type="submission" date="2017-06" db="EMBL/GenBank/DDBJ databases">
        <title>Description of Rhodopirellula bahusiensis sp. nov.</title>
        <authorList>
            <person name="Kizina J."/>
            <person name="Harder J."/>
        </authorList>
    </citation>
    <scope>NUCLEOTIDE SEQUENCE [LARGE SCALE GENOMIC DNA]</scope>
    <source>
        <strain evidence="15 16">SWK21</strain>
    </source>
</reference>
<evidence type="ECO:0000256" key="9">
    <source>
        <dbReference type="ARBA" id="ARBA00022777"/>
    </source>
</evidence>
<evidence type="ECO:0000256" key="5">
    <source>
        <dbReference type="ARBA" id="ARBA00013059"/>
    </source>
</evidence>
<feature type="domain" description="ACT" evidence="14">
    <location>
        <begin position="263"/>
        <end position="334"/>
    </location>
</feature>
<dbReference type="Proteomes" id="UP000225740">
    <property type="component" value="Unassembled WGS sequence"/>
</dbReference>
<dbReference type="UniPathway" id="UPA00034">
    <property type="reaction ID" value="UER00015"/>
</dbReference>
<keyword evidence="8" id="KW-0547">Nucleotide-binding</keyword>
<dbReference type="NCBIfam" id="TIGR00657">
    <property type="entry name" value="asp_kinases"/>
    <property type="match status" value="1"/>
</dbReference>
<gene>
    <name evidence="15" type="ORF">CEE69_02070</name>
</gene>
<dbReference type="PROSITE" id="PS51671">
    <property type="entry name" value="ACT"/>
    <property type="match status" value="3"/>
</dbReference>
<keyword evidence="7" id="KW-0808">Transferase</keyword>
<keyword evidence="9 15" id="KW-0418">Kinase</keyword>
<dbReference type="Pfam" id="PF22468">
    <property type="entry name" value="ACT_9"/>
    <property type="match status" value="4"/>
</dbReference>
<dbReference type="InterPro" id="IPR036393">
    <property type="entry name" value="AceGlu_kinase-like_sf"/>
</dbReference>
<sequence>MSLIVQKFGGTSVADTEKIRAAARKAIRAQKAGHQVVMVVSAMGKNTDTLLDLASQISDEPPAREMDMLLSTGEQVSVALVAMAIHSMGSQAVSLTGGQIGLKTDNSFSKARIQSIDTGRIERLLDAGNIVVAAGFQGIDDDLNITTLGRGGSDTTAVALAAVLGADACEINTDVDGVYTTDPRLLAEARRVDVISYDEMLELASLGAGVMHSRSIEFAKKFEVPIHVRSSFSDQDGTMIVAQPESETAPVSGAALTRDEARVTVLGVPDVPGMSQQIFSAIAAEKVAVDMVVQNVGTSGKADVSFTVAGGELKKTLAALEGILESLGADGVTHDDQVSKVSVVGLGMAHQKAVAASMFRALAAANVNIHMITTSEIKISCLVPRDQANEALRTVHEAFSLDQRPSDAKTWNEIKASNAKEADVADVVARLQNDALEALTLTDISIVPNQARVTLDGVPDQVGVAADMFEQIGEAGIFVDMIVQGYDGEDGSTSVSFTVEQADLDAAEKVARAICDKHSMRDVRGASGITKLSVSGIGLRSHTQVGTVLFEQLAGAGINVEMIATSELQVNVVIQSDQAGDAAARLKQAFAEALN</sequence>
<dbReference type="InterPro" id="IPR018042">
    <property type="entry name" value="Aspartate_kinase_CS"/>
</dbReference>
<dbReference type="CDD" id="cd04261">
    <property type="entry name" value="AAK_AKii-LysC-BS"/>
    <property type="match status" value="1"/>
</dbReference>
<dbReference type="AlphaFoldDB" id="A0A2G1WE97"/>
<comment type="pathway">
    <text evidence="2 13">Amino-acid biosynthesis; L-methionine biosynthesis via de novo pathway; L-homoserine from L-aspartate: step 1/3.</text>
</comment>
<dbReference type="SUPFAM" id="SSF53633">
    <property type="entry name" value="Carbamate kinase-like"/>
    <property type="match status" value="1"/>
</dbReference>
<keyword evidence="16" id="KW-1185">Reference proteome</keyword>
<dbReference type="GO" id="GO:0005524">
    <property type="term" value="F:ATP binding"/>
    <property type="evidence" value="ECO:0007669"/>
    <property type="project" value="UniProtKB-KW"/>
</dbReference>
<dbReference type="SUPFAM" id="SSF55021">
    <property type="entry name" value="ACT-like"/>
    <property type="match status" value="4"/>
</dbReference>
<dbReference type="PANTHER" id="PTHR21499:SF3">
    <property type="entry name" value="ASPARTOKINASE"/>
    <property type="match status" value="1"/>
</dbReference>
<protein>
    <recommendedName>
        <fullName evidence="5">aspartate kinase</fullName>
        <ecNumber evidence="5">2.7.2.4</ecNumber>
    </recommendedName>
</protein>
<dbReference type="InterPro" id="IPR041740">
    <property type="entry name" value="AKii-LysC-BS"/>
</dbReference>
<dbReference type="GO" id="GO:0009088">
    <property type="term" value="P:threonine biosynthetic process"/>
    <property type="evidence" value="ECO:0007669"/>
    <property type="project" value="UniProtKB-UniPathway"/>
</dbReference>
<dbReference type="Gene3D" id="3.40.1160.10">
    <property type="entry name" value="Acetylglutamate kinase-like"/>
    <property type="match status" value="1"/>
</dbReference>
<keyword evidence="11" id="KW-0457">Lysine biosynthesis</keyword>
<evidence type="ECO:0000259" key="14">
    <source>
        <dbReference type="PROSITE" id="PS51671"/>
    </source>
</evidence>
<keyword evidence="10" id="KW-0067">ATP-binding</keyword>
<proteinExistence type="inferred from homology"/>
<dbReference type="GeneID" id="90607064"/>
<comment type="similarity">
    <text evidence="4">Belongs to the aspartokinase family.</text>
</comment>
<evidence type="ECO:0000256" key="4">
    <source>
        <dbReference type="ARBA" id="ARBA00010122"/>
    </source>
</evidence>
<dbReference type="InterPro" id="IPR005260">
    <property type="entry name" value="Asp_kin_monofn"/>
</dbReference>
<evidence type="ECO:0000256" key="11">
    <source>
        <dbReference type="ARBA" id="ARBA00023154"/>
    </source>
</evidence>
<dbReference type="InterPro" id="IPR001048">
    <property type="entry name" value="Asp/Glu/Uridylate_kinase"/>
</dbReference>
<dbReference type="CDD" id="cd04936">
    <property type="entry name" value="ACT_AKii-LysC-BS-like_2"/>
    <property type="match status" value="1"/>
</dbReference>
<dbReference type="PANTHER" id="PTHR21499">
    <property type="entry name" value="ASPARTATE KINASE"/>
    <property type="match status" value="1"/>
</dbReference>
<comment type="pathway">
    <text evidence="3 13">Amino-acid biosynthesis; L-threonine biosynthesis; L-threonine from L-aspartate: step 1/5.</text>
</comment>
<dbReference type="UniPathway" id="UPA00050">
    <property type="reaction ID" value="UER00461"/>
</dbReference>
<comment type="caution">
    <text evidence="15">The sequence shown here is derived from an EMBL/GenBank/DDBJ whole genome shotgun (WGS) entry which is preliminary data.</text>
</comment>
<dbReference type="GO" id="GO:0004072">
    <property type="term" value="F:aspartate kinase activity"/>
    <property type="evidence" value="ECO:0007669"/>
    <property type="project" value="UniProtKB-EC"/>
</dbReference>
<evidence type="ECO:0000313" key="15">
    <source>
        <dbReference type="EMBL" id="PHQ37160.1"/>
    </source>
</evidence>
<evidence type="ECO:0000313" key="16">
    <source>
        <dbReference type="Proteomes" id="UP000225740"/>
    </source>
</evidence>
<dbReference type="Gene3D" id="3.30.2130.10">
    <property type="entry name" value="VC0802-like"/>
    <property type="match status" value="2"/>
</dbReference>
<evidence type="ECO:0000256" key="12">
    <source>
        <dbReference type="ARBA" id="ARBA00047872"/>
    </source>
</evidence>
<dbReference type="InterPro" id="IPR054352">
    <property type="entry name" value="ACT_Aspartokinase"/>
</dbReference>
<dbReference type="GO" id="GO:0009089">
    <property type="term" value="P:lysine biosynthetic process via diaminopimelate"/>
    <property type="evidence" value="ECO:0007669"/>
    <property type="project" value="UniProtKB-UniPathway"/>
</dbReference>
<evidence type="ECO:0000256" key="6">
    <source>
        <dbReference type="ARBA" id="ARBA00022605"/>
    </source>
</evidence>
<evidence type="ECO:0000256" key="13">
    <source>
        <dbReference type="RuleBase" id="RU004249"/>
    </source>
</evidence>
<dbReference type="GO" id="GO:0009090">
    <property type="term" value="P:homoserine biosynthetic process"/>
    <property type="evidence" value="ECO:0007669"/>
    <property type="project" value="TreeGrafter"/>
</dbReference>
<dbReference type="CDD" id="cd04913">
    <property type="entry name" value="ACT_AKii-LysC-BS-like_1"/>
    <property type="match status" value="2"/>
</dbReference>
<dbReference type="EMBL" id="NIZW01000001">
    <property type="protein sequence ID" value="PHQ37160.1"/>
    <property type="molecule type" value="Genomic_DNA"/>
</dbReference>
<dbReference type="GO" id="GO:0005829">
    <property type="term" value="C:cytosol"/>
    <property type="evidence" value="ECO:0007669"/>
    <property type="project" value="TreeGrafter"/>
</dbReference>
<dbReference type="UniPathway" id="UPA00051">
    <property type="reaction ID" value="UER00462"/>
</dbReference>
<dbReference type="PROSITE" id="PS00324">
    <property type="entry name" value="ASPARTOKINASE"/>
    <property type="match status" value="1"/>
</dbReference>
<name>A0A2G1WE97_9BACT</name>
<organism evidence="15 16">
    <name type="scientific">Rhodopirellula bahusiensis</name>
    <dbReference type="NCBI Taxonomy" id="2014065"/>
    <lineage>
        <taxon>Bacteria</taxon>
        <taxon>Pseudomonadati</taxon>
        <taxon>Planctomycetota</taxon>
        <taxon>Planctomycetia</taxon>
        <taxon>Pirellulales</taxon>
        <taxon>Pirellulaceae</taxon>
        <taxon>Rhodopirellula</taxon>
    </lineage>
</organism>
<dbReference type="NCBIfam" id="TIGR00656">
    <property type="entry name" value="asp_kin_monofn"/>
    <property type="match status" value="1"/>
</dbReference>
<dbReference type="InterPro" id="IPR002912">
    <property type="entry name" value="ACT_dom"/>
</dbReference>
<dbReference type="InterPro" id="IPR001341">
    <property type="entry name" value="Asp_kinase"/>
</dbReference>
<dbReference type="NCBIfam" id="NF005656">
    <property type="entry name" value="PRK07431.1"/>
    <property type="match status" value="1"/>
</dbReference>
<evidence type="ECO:0000256" key="1">
    <source>
        <dbReference type="ARBA" id="ARBA00004766"/>
    </source>
</evidence>
<evidence type="ECO:0000256" key="2">
    <source>
        <dbReference type="ARBA" id="ARBA00004986"/>
    </source>
</evidence>
<evidence type="ECO:0000256" key="10">
    <source>
        <dbReference type="ARBA" id="ARBA00022840"/>
    </source>
</evidence>